<dbReference type="VEuPathDB" id="FungiDB:T552_01109"/>
<feature type="coiled-coil region" evidence="1">
    <location>
        <begin position="85"/>
        <end position="112"/>
    </location>
</feature>
<dbReference type="Pfam" id="PF02349">
    <property type="entry name" value="MSG"/>
    <property type="match status" value="1"/>
</dbReference>
<proteinExistence type="predicted"/>
<comment type="caution">
    <text evidence="2">The sequence shown here is derived from an EMBL/GenBank/DDBJ whole genome shotgun (WGS) entry which is preliminary data.</text>
</comment>
<reference evidence="3" key="1">
    <citation type="journal article" date="2016" name="Nat. Commun.">
        <title>Genome analysis of three Pneumocystis species reveals adaptation mechanisms to life exclusively in mammalian hosts.</title>
        <authorList>
            <person name="Ma L."/>
            <person name="Chen Z."/>
            <person name="Huang D.W."/>
            <person name="Kutty G."/>
            <person name="Ishihara M."/>
            <person name="Wang H."/>
            <person name="Abouelleil A."/>
            <person name="Bishop L."/>
            <person name="Davey E."/>
            <person name="Deng R."/>
            <person name="Deng X."/>
            <person name="Fan L."/>
            <person name="Fantoni G."/>
            <person name="Fitzgerald M."/>
            <person name="Gogineni E."/>
            <person name="Goldberg J.M."/>
            <person name="Handley G."/>
            <person name="Hu X."/>
            <person name="Huber C."/>
            <person name="Jiao X."/>
            <person name="Jones K."/>
            <person name="Levin J.Z."/>
            <person name="Liu Y."/>
            <person name="Macdonald P."/>
            <person name="Melnikov A."/>
            <person name="Raley C."/>
            <person name="Sassi M."/>
            <person name="Sherman B.T."/>
            <person name="Song X."/>
            <person name="Sykes S."/>
            <person name="Tran B."/>
            <person name="Walsh L."/>
            <person name="Xia Y."/>
            <person name="Yang J."/>
            <person name="Young S."/>
            <person name="Zeng Q."/>
            <person name="Zheng X."/>
            <person name="Stephens R."/>
            <person name="Nusbaum C."/>
            <person name="Birren B.W."/>
            <person name="Azadi P."/>
            <person name="Lempicki R.A."/>
            <person name="Cuomo C.A."/>
            <person name="Kovacs J.A."/>
        </authorList>
    </citation>
    <scope>NUCLEOTIDE SEQUENCE [LARGE SCALE GENOMIC DNA]</scope>
    <source>
        <strain evidence="3">B80</strain>
    </source>
</reference>
<dbReference type="RefSeq" id="XP_018226892.1">
    <property type="nucleotide sequence ID" value="XM_018369701.1"/>
</dbReference>
<gene>
    <name evidence="2" type="ORF">T552_01109</name>
</gene>
<evidence type="ECO:0000256" key="1">
    <source>
        <dbReference type="SAM" id="Coils"/>
    </source>
</evidence>
<evidence type="ECO:0000313" key="2">
    <source>
        <dbReference type="EMBL" id="KTW29905.1"/>
    </source>
</evidence>
<sequence length="213" mass="24230">MLLEGTGNGELKNGCSSLREECCRLKREKVAEELLLRALGGDVKNDKDVNKCKGKMEKVCPMLIKESDELMSLCLNPTKTCKTMESKLKDVCKTLKKELDQKNLEKDFHKKLEKCHFYEQASTDAKCQDFEKKCKEKNIRYEAPESDLSPVKSKASFLRSIGLDDVHKSAEKDDIIIGKKGVDVPRRLGTDFLQDLLLALSQDENVNESRIER</sequence>
<keyword evidence="3" id="KW-1185">Reference proteome</keyword>
<dbReference type="GeneID" id="28935903"/>
<dbReference type="OrthoDB" id="5489296at2759"/>
<evidence type="ECO:0008006" key="4">
    <source>
        <dbReference type="Google" id="ProtNLM"/>
    </source>
</evidence>
<organism evidence="2 3">
    <name type="scientific">Pneumocystis carinii (strain B80)</name>
    <name type="common">Rat pneumocystis pneumonia agent</name>
    <name type="synonym">Pneumocystis carinii f. sp. carinii</name>
    <dbReference type="NCBI Taxonomy" id="1408658"/>
    <lineage>
        <taxon>Eukaryota</taxon>
        <taxon>Fungi</taxon>
        <taxon>Dikarya</taxon>
        <taxon>Ascomycota</taxon>
        <taxon>Taphrinomycotina</taxon>
        <taxon>Pneumocystomycetes</taxon>
        <taxon>Pneumocystaceae</taxon>
        <taxon>Pneumocystis</taxon>
    </lineage>
</organism>
<protein>
    <recommendedName>
        <fullName evidence="4">Major surface glycoprotein</fullName>
    </recommendedName>
</protein>
<keyword evidence="1" id="KW-0175">Coiled coil</keyword>
<dbReference type="AlphaFoldDB" id="A0A0W4ZNH0"/>
<evidence type="ECO:0000313" key="3">
    <source>
        <dbReference type="Proteomes" id="UP000054454"/>
    </source>
</evidence>
<accession>A0A0W4ZNH0</accession>
<dbReference type="InterPro" id="IPR003330">
    <property type="entry name" value="MSG"/>
</dbReference>
<dbReference type="Proteomes" id="UP000054454">
    <property type="component" value="Unassembled WGS sequence"/>
</dbReference>
<name>A0A0W4ZNH0_PNEC8</name>
<dbReference type="EMBL" id="LFVZ01000004">
    <property type="protein sequence ID" value="KTW29905.1"/>
    <property type="molecule type" value="Genomic_DNA"/>
</dbReference>